<dbReference type="AlphaFoldDB" id="A0AAD6J494"/>
<dbReference type="EMBL" id="JAQGDS010000002">
    <property type="protein sequence ID" value="KAJ6263522.1"/>
    <property type="molecule type" value="Genomic_DNA"/>
</dbReference>
<dbReference type="Proteomes" id="UP001221413">
    <property type="component" value="Unassembled WGS sequence"/>
</dbReference>
<feature type="region of interest" description="Disordered" evidence="1">
    <location>
        <begin position="45"/>
        <end position="115"/>
    </location>
</feature>
<reference evidence="2" key="1">
    <citation type="submission" date="2023-01" db="EMBL/GenBank/DDBJ databases">
        <title>The chitinases involved in constricting ring structure development in the nematode-trapping fungus Drechslerella dactyloides.</title>
        <authorList>
            <person name="Wang R."/>
            <person name="Zhang L."/>
            <person name="Tang P."/>
            <person name="Li S."/>
            <person name="Liang L."/>
        </authorList>
    </citation>
    <scope>NUCLEOTIDE SEQUENCE</scope>
    <source>
        <strain evidence="2">YMF1.00031</strain>
    </source>
</reference>
<gene>
    <name evidence="2" type="ORF">Dda_2086</name>
</gene>
<feature type="compositionally biased region" description="Polar residues" evidence="1">
    <location>
        <begin position="45"/>
        <end position="54"/>
    </location>
</feature>
<sequence length="115" mass="12379">MSSNRRLAYPQMLESSVNLRLMLMPNLTLPARLQIVGRTSVAQLSRNSRSTIVSGTPKLAAPSPPNGPIKQTQLDAPGSPVGPGVKRRTDPASAKSTTFKLPPNLTPRRKRDPGN</sequence>
<evidence type="ECO:0000256" key="1">
    <source>
        <dbReference type="SAM" id="MobiDB-lite"/>
    </source>
</evidence>
<organism evidence="2 3">
    <name type="scientific">Drechslerella dactyloides</name>
    <name type="common">Nematode-trapping fungus</name>
    <name type="synonym">Arthrobotrys dactyloides</name>
    <dbReference type="NCBI Taxonomy" id="74499"/>
    <lineage>
        <taxon>Eukaryota</taxon>
        <taxon>Fungi</taxon>
        <taxon>Dikarya</taxon>
        <taxon>Ascomycota</taxon>
        <taxon>Pezizomycotina</taxon>
        <taxon>Orbiliomycetes</taxon>
        <taxon>Orbiliales</taxon>
        <taxon>Orbiliaceae</taxon>
        <taxon>Drechslerella</taxon>
    </lineage>
</organism>
<protein>
    <submittedName>
        <fullName evidence="2">Uncharacterized protein</fullName>
    </submittedName>
</protein>
<name>A0AAD6J494_DREDA</name>
<accession>A0AAD6J494</accession>
<keyword evidence="3" id="KW-1185">Reference proteome</keyword>
<evidence type="ECO:0000313" key="3">
    <source>
        <dbReference type="Proteomes" id="UP001221413"/>
    </source>
</evidence>
<proteinExistence type="predicted"/>
<evidence type="ECO:0000313" key="2">
    <source>
        <dbReference type="EMBL" id="KAJ6263522.1"/>
    </source>
</evidence>
<comment type="caution">
    <text evidence="2">The sequence shown here is derived from an EMBL/GenBank/DDBJ whole genome shotgun (WGS) entry which is preliminary data.</text>
</comment>